<keyword evidence="2" id="KW-0479">Metal-binding</keyword>
<evidence type="ECO:0000256" key="4">
    <source>
        <dbReference type="ARBA" id="ARBA00023014"/>
    </source>
</evidence>
<proteinExistence type="predicted"/>
<dbReference type="InterPro" id="IPR018967">
    <property type="entry name" value="FeS-contain_CDGSH-typ"/>
</dbReference>
<protein>
    <submittedName>
        <fullName evidence="6">CDGSH iron-sulfur domain-containing protein</fullName>
    </submittedName>
</protein>
<name>A0ABS9K860_9BACT</name>
<dbReference type="InterPro" id="IPR052950">
    <property type="entry name" value="CISD"/>
</dbReference>
<evidence type="ECO:0000256" key="2">
    <source>
        <dbReference type="ARBA" id="ARBA00022723"/>
    </source>
</evidence>
<dbReference type="Pfam" id="PF09360">
    <property type="entry name" value="zf-CDGSH"/>
    <property type="match status" value="2"/>
</dbReference>
<reference evidence="6" key="1">
    <citation type="submission" date="2022-01" db="EMBL/GenBank/DDBJ databases">
        <authorList>
            <person name="Wang Y."/>
        </authorList>
    </citation>
    <scope>NUCLEOTIDE SEQUENCE</scope>
    <source>
        <strain evidence="6">WB101</strain>
    </source>
</reference>
<sequence length="218" mass="24357">MLERIFTYESDEIKVTWDQKRCIHAAECVKGLNDVFDPDQKPWIQPEESSADQIMDVIEKCPSGALHYELKSGEQPEKPSSRNRIQLQENGPLYFFGDLEVQDAEGNIVLEDTRFAMCRCGASANKPACDNSHEKLDWSAPTSANTSNMEELDEEDQDKLLIKLMKNGPVLLEGTYTLESPEIGEFTSSKGIALCRCGGSSNKPFCDGTHKKIGFEAQ</sequence>
<dbReference type="PANTHER" id="PTHR46491">
    <property type="entry name" value="CDGSH IRON SULFUR DOMAIN PROTEIN HOMOLOG"/>
    <property type="match status" value="1"/>
</dbReference>
<feature type="domain" description="Iron-binding zinc finger CDGSH type" evidence="5">
    <location>
        <begin position="179"/>
        <end position="216"/>
    </location>
</feature>
<organism evidence="6 7">
    <name type="scientific">Rhodohalobacter sulfatireducens</name>
    <dbReference type="NCBI Taxonomy" id="2911366"/>
    <lineage>
        <taxon>Bacteria</taxon>
        <taxon>Pseudomonadati</taxon>
        <taxon>Balneolota</taxon>
        <taxon>Balneolia</taxon>
        <taxon>Balneolales</taxon>
        <taxon>Balneolaceae</taxon>
        <taxon>Rhodohalobacter</taxon>
    </lineage>
</organism>
<dbReference type="Gene3D" id="3.30.70.20">
    <property type="match status" value="1"/>
</dbReference>
<gene>
    <name evidence="6" type="ORF">L6773_00315</name>
</gene>
<dbReference type="PANTHER" id="PTHR46491:SF3">
    <property type="entry name" value="CDGSH IRON-SULFUR DOMAIN-CONTAINING PROTEIN 3, MITOCHONDRIAL"/>
    <property type="match status" value="1"/>
</dbReference>
<keyword evidence="7" id="KW-1185">Reference proteome</keyword>
<evidence type="ECO:0000256" key="1">
    <source>
        <dbReference type="ARBA" id="ARBA00022714"/>
    </source>
</evidence>
<dbReference type="InterPro" id="IPR010693">
    <property type="entry name" value="Divergent_4Fe-4S_mono-cluster"/>
</dbReference>
<dbReference type="Gene3D" id="3.40.5.90">
    <property type="entry name" value="CDGSH iron-sulfur domain, mitoNEET-type"/>
    <property type="match status" value="2"/>
</dbReference>
<keyword evidence="4" id="KW-0411">Iron-sulfur</keyword>
<evidence type="ECO:0000259" key="5">
    <source>
        <dbReference type="SMART" id="SM00704"/>
    </source>
</evidence>
<dbReference type="Proteomes" id="UP001165366">
    <property type="component" value="Unassembled WGS sequence"/>
</dbReference>
<evidence type="ECO:0000313" key="7">
    <source>
        <dbReference type="Proteomes" id="UP001165366"/>
    </source>
</evidence>
<evidence type="ECO:0000256" key="3">
    <source>
        <dbReference type="ARBA" id="ARBA00023004"/>
    </source>
</evidence>
<dbReference type="SMART" id="SM00704">
    <property type="entry name" value="ZnF_CDGSH"/>
    <property type="match status" value="2"/>
</dbReference>
<reference evidence="6" key="2">
    <citation type="submission" date="2024-05" db="EMBL/GenBank/DDBJ databases">
        <title>Rhodohalobacter halophilus gen. nov., sp. nov., a moderately halophilic member of the family Balneolaceae.</title>
        <authorList>
            <person name="Xia J."/>
        </authorList>
    </citation>
    <scope>NUCLEOTIDE SEQUENCE</scope>
    <source>
        <strain evidence="6">WB101</strain>
    </source>
</reference>
<dbReference type="EMBL" id="JAKLWS010000001">
    <property type="protein sequence ID" value="MCG2586987.1"/>
    <property type="molecule type" value="Genomic_DNA"/>
</dbReference>
<dbReference type="Pfam" id="PF06902">
    <property type="entry name" value="Fer4_19"/>
    <property type="match status" value="1"/>
</dbReference>
<keyword evidence="3" id="KW-0408">Iron</keyword>
<feature type="domain" description="Iron-binding zinc finger CDGSH type" evidence="5">
    <location>
        <begin position="107"/>
        <end position="139"/>
    </location>
</feature>
<comment type="caution">
    <text evidence="6">The sequence shown here is derived from an EMBL/GenBank/DDBJ whole genome shotgun (WGS) entry which is preliminary data.</text>
</comment>
<evidence type="ECO:0000313" key="6">
    <source>
        <dbReference type="EMBL" id="MCG2586987.1"/>
    </source>
</evidence>
<dbReference type="InterPro" id="IPR042216">
    <property type="entry name" value="MitoNEET_CISD"/>
</dbReference>
<keyword evidence="1" id="KW-0001">2Fe-2S</keyword>
<dbReference type="RefSeq" id="WP_237851837.1">
    <property type="nucleotide sequence ID" value="NZ_JAKLWS010000001.1"/>
</dbReference>
<accession>A0ABS9K860</accession>